<protein>
    <submittedName>
        <fullName evidence="1">Uncharacterized protein</fullName>
    </submittedName>
</protein>
<dbReference type="Proteomes" id="UP001230156">
    <property type="component" value="Unassembled WGS sequence"/>
</dbReference>
<evidence type="ECO:0000313" key="1">
    <source>
        <dbReference type="EMBL" id="MDQ7247495.1"/>
    </source>
</evidence>
<evidence type="ECO:0000313" key="2">
    <source>
        <dbReference type="Proteomes" id="UP001230156"/>
    </source>
</evidence>
<name>A0ABU0YIE9_9PROT</name>
<sequence>MAEFQTWERQVLPQGSIAAPQAGPSLAESFGAGLSELADAAAGAVRAVRKADELRAEKQWEIDQPKAAALVNQLQLQITEQLPELKAQAAPGLADYPDKINEAITRATEEALKENSDPRFQRYVRGYMDEFRVSSATTGIQERTVATLERDAAALQSLMDGQSKLVAKDFANYDAAAALFDETLTVNRHLGADRKAEFSRIAKHALAKAGLDALVDRDLEAADKVLGSGKLDGVLTADDEQFYRDAIESKRVRRESEARLVQQQQQEKLQADGKVAMDAAFKTARETGEYDLAKLAVIKTAYPDNFPEIHDALARERTIGHDNFVIPAQTEAQDQELEDKIKSQWAANPHNAALTEELENIKEQRRLKQAALKSNPEAYVRKWVPELQRGWDEVAKHPDDVDLLRKTMELSRRAQLARGVDAKNVRVLPELMGDFYLKVATGPDGAAAIPQIKEALGEDRRELLEQASKKASPLVNVALMLEPDQQRVCGQLLEINSNGGIAALEAALPKKYSTQSVLSRVQGSLDDLALSFAEQPGGAQVFERIRTSVYALTLNYIETQHMEPAEAAERAAREVATDRYSVQEFNGHYYRVPRRYGTEVIAETLQRYTADAIDYSKVDMPSYLQGLPPEITKLALVQNGFWTTRGDEQGLYLRTPAGAPVTIEGRAISLLWQDLLQLQRLQQQSQPSH</sequence>
<dbReference type="EMBL" id="JAUYVI010000002">
    <property type="protein sequence ID" value="MDQ7247495.1"/>
    <property type="molecule type" value="Genomic_DNA"/>
</dbReference>
<gene>
    <name evidence="1" type="ORF">Q8A70_07440</name>
</gene>
<proteinExistence type="predicted"/>
<organism evidence="1 2">
    <name type="scientific">Dongia sedimenti</name>
    <dbReference type="NCBI Taxonomy" id="3064282"/>
    <lineage>
        <taxon>Bacteria</taxon>
        <taxon>Pseudomonadati</taxon>
        <taxon>Pseudomonadota</taxon>
        <taxon>Alphaproteobacteria</taxon>
        <taxon>Rhodospirillales</taxon>
        <taxon>Dongiaceae</taxon>
        <taxon>Dongia</taxon>
    </lineage>
</organism>
<comment type="caution">
    <text evidence="1">The sequence shown here is derived from an EMBL/GenBank/DDBJ whole genome shotgun (WGS) entry which is preliminary data.</text>
</comment>
<dbReference type="RefSeq" id="WP_379954897.1">
    <property type="nucleotide sequence ID" value="NZ_JAUYVI010000002.1"/>
</dbReference>
<keyword evidence="2" id="KW-1185">Reference proteome</keyword>
<accession>A0ABU0YIE9</accession>
<reference evidence="2" key="1">
    <citation type="submission" date="2023-08" db="EMBL/GenBank/DDBJ databases">
        <title>Rhodospirillaceae gen. nov., a novel taxon isolated from the Yangtze River Yuezi River estuary sludge.</title>
        <authorList>
            <person name="Ruan L."/>
        </authorList>
    </citation>
    <scope>NUCLEOTIDE SEQUENCE [LARGE SCALE GENOMIC DNA]</scope>
    <source>
        <strain evidence="2">R-7</strain>
    </source>
</reference>